<feature type="domain" description="SpaA-like prealbumin fold" evidence="3">
    <location>
        <begin position="2"/>
        <end position="80"/>
    </location>
</feature>
<dbReference type="Pfam" id="PF08341">
    <property type="entry name" value="TED"/>
    <property type="match status" value="1"/>
</dbReference>
<dbReference type="Gene3D" id="2.30.30.670">
    <property type="entry name" value="Thioester domain"/>
    <property type="match status" value="1"/>
</dbReference>
<gene>
    <name evidence="4" type="ORF">SAMN05216454_1101</name>
</gene>
<sequence length="314" mass="35964">MKLSKTEVNKMGELSGAKLKLFKVEDGKETEVKNWESGNSPLELSLEPGTYKMVEEEAPKGYKASEPVEFTVKEDNSVNIDSVFKAYTNQIIKSSIDRYDLIYVYPKGDSNNKTVVYCFNAKKQLPPKEDSVINKKLEYFAEYGTGKLFEEKASREVLKGEDLKEAVLKVIYNGYPHNKVGLQEKYGLSDNEFRRATQQAIWYFTDSGGVVNNRYEGSLNEKRAYEILIGKGLDIDESLKKAPSNMTLYLYTPYENKSKSEYYQNLLSTRFIDPVTVILENTKLQDQTNPKPEEPKDSEKEKPEEPKDSEKEKP</sequence>
<keyword evidence="5" id="KW-1185">Reference proteome</keyword>
<dbReference type="EMBL" id="FODF01000010">
    <property type="protein sequence ID" value="SEN73232.1"/>
    <property type="molecule type" value="Genomic_DNA"/>
</dbReference>
<dbReference type="OrthoDB" id="2085385at2"/>
<accession>A0A1H8IXK9</accession>
<evidence type="ECO:0000313" key="4">
    <source>
        <dbReference type="EMBL" id="SEN73232.1"/>
    </source>
</evidence>
<evidence type="ECO:0000259" key="3">
    <source>
        <dbReference type="Pfam" id="PF17802"/>
    </source>
</evidence>
<dbReference type="Gene3D" id="2.60.40.10">
    <property type="entry name" value="Immunoglobulins"/>
    <property type="match status" value="1"/>
</dbReference>
<evidence type="ECO:0000259" key="2">
    <source>
        <dbReference type="Pfam" id="PF08341"/>
    </source>
</evidence>
<dbReference type="NCBIfam" id="TIGR03934">
    <property type="entry name" value="TQXA_dom"/>
    <property type="match status" value="1"/>
</dbReference>
<reference evidence="4 5" key="1">
    <citation type="submission" date="2016-10" db="EMBL/GenBank/DDBJ databases">
        <authorList>
            <person name="de Groot N.N."/>
        </authorList>
    </citation>
    <scope>NUCLEOTIDE SEQUENCE [LARGE SCALE GENOMIC DNA]</scope>
    <source>
        <strain evidence="4 5">Calf135</strain>
    </source>
</reference>
<name>A0A1H8IXK9_9FIRM</name>
<evidence type="ECO:0000256" key="1">
    <source>
        <dbReference type="SAM" id="MobiDB-lite"/>
    </source>
</evidence>
<dbReference type="Proteomes" id="UP000199512">
    <property type="component" value="Unassembled WGS sequence"/>
</dbReference>
<dbReference type="Pfam" id="PF17802">
    <property type="entry name" value="SpaA"/>
    <property type="match status" value="1"/>
</dbReference>
<dbReference type="NCBIfam" id="NF012162">
    <property type="entry name" value="surf_Nterm_1"/>
    <property type="match status" value="1"/>
</dbReference>
<protein>
    <submittedName>
        <fullName evidence="4">TQXA domain-containing protein</fullName>
    </submittedName>
</protein>
<feature type="region of interest" description="Disordered" evidence="1">
    <location>
        <begin position="281"/>
        <end position="314"/>
    </location>
</feature>
<dbReference type="RefSeq" id="WP_091975757.1">
    <property type="nucleotide sequence ID" value="NZ_FODF01000010.1"/>
</dbReference>
<organism evidence="4 5">
    <name type="scientific">Peptostreptococcus russellii</name>
    <dbReference type="NCBI Taxonomy" id="215200"/>
    <lineage>
        <taxon>Bacteria</taxon>
        <taxon>Bacillati</taxon>
        <taxon>Bacillota</taxon>
        <taxon>Clostridia</taxon>
        <taxon>Peptostreptococcales</taxon>
        <taxon>Peptostreptococcaceae</taxon>
        <taxon>Peptostreptococcus</taxon>
    </lineage>
</organism>
<feature type="non-terminal residue" evidence="4">
    <location>
        <position position="314"/>
    </location>
</feature>
<dbReference type="InterPro" id="IPR013552">
    <property type="entry name" value="Thioester_dom"/>
</dbReference>
<dbReference type="Gene3D" id="1.10.150.480">
    <property type="match status" value="1"/>
</dbReference>
<dbReference type="AlphaFoldDB" id="A0A1H8IXK9"/>
<feature type="domain" description="Thioester" evidence="2">
    <location>
        <begin position="115"/>
        <end position="231"/>
    </location>
</feature>
<feature type="compositionally biased region" description="Basic and acidic residues" evidence="1">
    <location>
        <begin position="291"/>
        <end position="314"/>
    </location>
</feature>
<evidence type="ECO:0000313" key="5">
    <source>
        <dbReference type="Proteomes" id="UP000199512"/>
    </source>
</evidence>
<proteinExistence type="predicted"/>
<dbReference type="InterPro" id="IPR023849">
    <property type="entry name" value="TQXA_dom"/>
</dbReference>
<dbReference type="InterPro" id="IPR013783">
    <property type="entry name" value="Ig-like_fold"/>
</dbReference>
<dbReference type="InterPro" id="IPR041033">
    <property type="entry name" value="SpaA_PFL_dom_1"/>
</dbReference>